<feature type="transmembrane region" description="Helical" evidence="6">
    <location>
        <begin position="347"/>
        <end position="366"/>
    </location>
</feature>
<proteinExistence type="predicted"/>
<comment type="subcellular location">
    <subcellularLocation>
        <location evidence="1">Cell membrane</location>
        <topology evidence="1">Multi-pass membrane protein</topology>
    </subcellularLocation>
</comment>
<comment type="caution">
    <text evidence="8">The sequence shown here is derived from an EMBL/GenBank/DDBJ whole genome shotgun (WGS) entry which is preliminary data.</text>
</comment>
<dbReference type="Gene3D" id="3.40.1710.10">
    <property type="entry name" value="abc type-2 transporter like domain"/>
    <property type="match status" value="1"/>
</dbReference>
<evidence type="ECO:0000313" key="9">
    <source>
        <dbReference type="Proteomes" id="UP000279446"/>
    </source>
</evidence>
<dbReference type="GO" id="GO:0005886">
    <property type="term" value="C:plasma membrane"/>
    <property type="evidence" value="ECO:0007669"/>
    <property type="project" value="UniProtKB-SubCell"/>
</dbReference>
<evidence type="ECO:0000313" key="8">
    <source>
        <dbReference type="EMBL" id="RUT42927.1"/>
    </source>
</evidence>
<evidence type="ECO:0000259" key="7">
    <source>
        <dbReference type="Pfam" id="PF12698"/>
    </source>
</evidence>
<keyword evidence="9" id="KW-1185">Reference proteome</keyword>
<accession>A0A433Y485</accession>
<protein>
    <submittedName>
        <fullName evidence="8">ABC transporter permease</fullName>
    </submittedName>
</protein>
<evidence type="ECO:0000256" key="6">
    <source>
        <dbReference type="SAM" id="Phobius"/>
    </source>
</evidence>
<dbReference type="AlphaFoldDB" id="A0A433Y485"/>
<reference evidence="8 9" key="1">
    <citation type="submission" date="2018-12" db="EMBL/GenBank/DDBJ databases">
        <authorList>
            <person name="Sun L."/>
            <person name="Chen Z."/>
        </authorList>
    </citation>
    <scope>NUCLEOTIDE SEQUENCE [LARGE SCALE GENOMIC DNA]</scope>
    <source>
        <strain evidence="8 9">DSM 15890</strain>
    </source>
</reference>
<feature type="transmembrane region" description="Helical" evidence="6">
    <location>
        <begin position="255"/>
        <end position="274"/>
    </location>
</feature>
<dbReference type="Pfam" id="PF12698">
    <property type="entry name" value="ABC2_membrane_3"/>
    <property type="match status" value="1"/>
</dbReference>
<evidence type="ECO:0000256" key="4">
    <source>
        <dbReference type="ARBA" id="ARBA00022989"/>
    </source>
</evidence>
<dbReference type="OrthoDB" id="266913at2"/>
<dbReference type="InterPro" id="IPR013525">
    <property type="entry name" value="ABC2_TM"/>
</dbReference>
<dbReference type="EMBL" id="RZNY01000023">
    <property type="protein sequence ID" value="RUT42927.1"/>
    <property type="molecule type" value="Genomic_DNA"/>
</dbReference>
<name>A0A433Y485_9BACL</name>
<feature type="transmembrane region" description="Helical" evidence="6">
    <location>
        <begin position="286"/>
        <end position="306"/>
    </location>
</feature>
<dbReference type="PANTHER" id="PTHR30294">
    <property type="entry name" value="MEMBRANE COMPONENT OF ABC TRANSPORTER YHHJ-RELATED"/>
    <property type="match status" value="1"/>
</dbReference>
<keyword evidence="2" id="KW-1003">Cell membrane</keyword>
<dbReference type="InterPro" id="IPR051449">
    <property type="entry name" value="ABC-2_transporter_component"/>
</dbReference>
<evidence type="ECO:0000256" key="3">
    <source>
        <dbReference type="ARBA" id="ARBA00022692"/>
    </source>
</evidence>
<dbReference type="RefSeq" id="WP_127194119.1">
    <property type="nucleotide sequence ID" value="NZ_RZNY01000023.1"/>
</dbReference>
<evidence type="ECO:0000256" key="5">
    <source>
        <dbReference type="ARBA" id="ARBA00023136"/>
    </source>
</evidence>
<evidence type="ECO:0000256" key="1">
    <source>
        <dbReference type="ARBA" id="ARBA00004651"/>
    </source>
</evidence>
<keyword evidence="3 6" id="KW-0812">Transmembrane</keyword>
<dbReference type="GO" id="GO:0140359">
    <property type="term" value="F:ABC-type transporter activity"/>
    <property type="evidence" value="ECO:0007669"/>
    <property type="project" value="InterPro"/>
</dbReference>
<gene>
    <name evidence="8" type="ORF">EJP82_21530</name>
</gene>
<organism evidence="8 9">
    <name type="scientific">Paenibacillus anaericanus</name>
    <dbReference type="NCBI Taxonomy" id="170367"/>
    <lineage>
        <taxon>Bacteria</taxon>
        <taxon>Bacillati</taxon>
        <taxon>Bacillota</taxon>
        <taxon>Bacilli</taxon>
        <taxon>Bacillales</taxon>
        <taxon>Paenibacillaceae</taxon>
        <taxon>Paenibacillus</taxon>
    </lineage>
</organism>
<keyword evidence="4 6" id="KW-1133">Transmembrane helix</keyword>
<evidence type="ECO:0000256" key="2">
    <source>
        <dbReference type="ARBA" id="ARBA00022475"/>
    </source>
</evidence>
<dbReference type="PANTHER" id="PTHR30294:SF45">
    <property type="entry name" value="LINEARMYCIN RESISTANCE PERMEASE PROTEIN LNRN"/>
    <property type="match status" value="1"/>
</dbReference>
<sequence length="374" mass="42546">MKIFNFYLFRISRNWLMFLLIILLPIAHIYTTYLQYQTNFQYRIGVVDQSDDQLSRLLIEQLSKSNVAIVKQDTVKELEDKLISNEVQYALVIDQGLEQDVLDNKSFAKIRGFSLTDDNNSIPLKLKLNSFLSSTKTIAGIEFKDISEFSAALSRLEQTTFNISEKYEGDKIKDNYIGLINVLAFDIFFLLISMSLVFLKDKERGIYERILVSPTTSISYYLQSTFLFVVYGMIQFFIAHGFINQLLGTKVILPHFLQISAGTILYVACLALIGQMIVALSKNMKVGVSLLPIFVLPLGMLSGQLWPREIMPTFLQQVSSVFPTSWIVMFNKSEVLYGLTSSELLKFGGYFTSFLCIGVILIYLVVKKDGIKSV</sequence>
<feature type="transmembrane region" description="Helical" evidence="6">
    <location>
        <begin position="220"/>
        <end position="243"/>
    </location>
</feature>
<feature type="transmembrane region" description="Helical" evidence="6">
    <location>
        <begin position="176"/>
        <end position="199"/>
    </location>
</feature>
<feature type="domain" description="ABC-2 type transporter transmembrane" evidence="7">
    <location>
        <begin position="16"/>
        <end position="364"/>
    </location>
</feature>
<dbReference type="Proteomes" id="UP000279446">
    <property type="component" value="Unassembled WGS sequence"/>
</dbReference>
<keyword evidence="5 6" id="KW-0472">Membrane</keyword>